<accession>A0A1R2CP05</accession>
<dbReference type="GO" id="GO:0008324">
    <property type="term" value="F:monoatomic cation transmembrane transporter activity"/>
    <property type="evidence" value="ECO:0007669"/>
    <property type="project" value="InterPro"/>
</dbReference>
<keyword evidence="3" id="KW-0812">Transmembrane</keyword>
<keyword evidence="5" id="KW-0472">Membrane</keyword>
<evidence type="ECO:0000256" key="5">
    <source>
        <dbReference type="ARBA" id="ARBA00023136"/>
    </source>
</evidence>
<sequence length="311" mass="35179">MLARSLKNSNIPYDFLSYPSKLLNYIYQPSGAFDSELTRVTISLSAHFINLLSREISKKKPDEIYNYGYERFSSITSCIPALCYVTYGVKHIMLPFITEVPALEITGGLWLLCGLGCSLAIDTLRLIMVKNSNFFAGANLAGSSIAFITGLLMQTQFPSTGNIFGEIASGTLQCYMGYYMLNNNINILAGRSINQEEVHKINSILYKIPGVLKVDEVKTNPISKEKYKFCANITFDNYKIQDIVYEKIRRSNRTIINKDYEKQIENICRNSVNLTLNKTAEIASEVESDIKTKFPQAKHIQIVGEYKLFKN</sequence>
<evidence type="ECO:0000313" key="7">
    <source>
        <dbReference type="EMBL" id="OMJ90713.1"/>
    </source>
</evidence>
<dbReference type="PANTHER" id="PTHR13414">
    <property type="entry name" value="HUEL-CATION TRANSPORTER"/>
    <property type="match status" value="1"/>
</dbReference>
<keyword evidence="8" id="KW-1185">Reference proteome</keyword>
<dbReference type="Pfam" id="PF01545">
    <property type="entry name" value="Cation_efflux"/>
    <property type="match status" value="1"/>
</dbReference>
<evidence type="ECO:0000256" key="1">
    <source>
        <dbReference type="ARBA" id="ARBA00004141"/>
    </source>
</evidence>
<dbReference type="GO" id="GO:0006829">
    <property type="term" value="P:zinc ion transport"/>
    <property type="evidence" value="ECO:0007669"/>
    <property type="project" value="InterPro"/>
</dbReference>
<evidence type="ECO:0000259" key="6">
    <source>
        <dbReference type="Pfam" id="PF01545"/>
    </source>
</evidence>
<dbReference type="InterPro" id="IPR058533">
    <property type="entry name" value="Cation_efflux_TM"/>
</dbReference>
<dbReference type="InterPro" id="IPR040177">
    <property type="entry name" value="SLC30A9"/>
</dbReference>
<proteinExistence type="predicted"/>
<feature type="domain" description="Cation efflux protein transmembrane" evidence="6">
    <location>
        <begin position="19"/>
        <end position="188"/>
    </location>
</feature>
<name>A0A1R2CP05_9CILI</name>
<comment type="caution">
    <text evidence="7">The sequence shown here is derived from an EMBL/GenBank/DDBJ whole genome shotgun (WGS) entry which is preliminary data.</text>
</comment>
<dbReference type="GO" id="GO:0005783">
    <property type="term" value="C:endoplasmic reticulum"/>
    <property type="evidence" value="ECO:0007669"/>
    <property type="project" value="TreeGrafter"/>
</dbReference>
<evidence type="ECO:0000256" key="2">
    <source>
        <dbReference type="ARBA" id="ARBA00022448"/>
    </source>
</evidence>
<comment type="subcellular location">
    <subcellularLocation>
        <location evidence="1">Membrane</location>
        <topology evidence="1">Multi-pass membrane protein</topology>
    </subcellularLocation>
</comment>
<dbReference type="Proteomes" id="UP000187209">
    <property type="component" value="Unassembled WGS sequence"/>
</dbReference>
<keyword evidence="4" id="KW-1133">Transmembrane helix</keyword>
<evidence type="ECO:0000256" key="3">
    <source>
        <dbReference type="ARBA" id="ARBA00022692"/>
    </source>
</evidence>
<gene>
    <name evidence="7" type="ORF">SteCoe_6889</name>
</gene>
<protein>
    <recommendedName>
        <fullName evidence="6">Cation efflux protein transmembrane domain-containing protein</fullName>
    </recommendedName>
</protein>
<reference evidence="7 8" key="1">
    <citation type="submission" date="2016-11" db="EMBL/GenBank/DDBJ databases">
        <title>The macronuclear genome of Stentor coeruleus: a giant cell with tiny introns.</title>
        <authorList>
            <person name="Slabodnick M."/>
            <person name="Ruby J.G."/>
            <person name="Reiff S.B."/>
            <person name="Swart E.C."/>
            <person name="Gosai S."/>
            <person name="Prabakaran S."/>
            <person name="Witkowska E."/>
            <person name="Larue G.E."/>
            <person name="Fisher S."/>
            <person name="Freeman R.M."/>
            <person name="Gunawardena J."/>
            <person name="Chu W."/>
            <person name="Stover N.A."/>
            <person name="Gregory B.D."/>
            <person name="Nowacki M."/>
            <person name="Derisi J."/>
            <person name="Roy S.W."/>
            <person name="Marshall W.F."/>
            <person name="Sood P."/>
        </authorList>
    </citation>
    <scope>NUCLEOTIDE SEQUENCE [LARGE SCALE GENOMIC DNA]</scope>
    <source>
        <strain evidence="7">WM001</strain>
    </source>
</reference>
<dbReference type="OrthoDB" id="435980at2759"/>
<dbReference type="InterPro" id="IPR027469">
    <property type="entry name" value="Cation_efflux_TMD_sf"/>
</dbReference>
<dbReference type="GO" id="GO:0016020">
    <property type="term" value="C:membrane"/>
    <property type="evidence" value="ECO:0007669"/>
    <property type="project" value="UniProtKB-SubCell"/>
</dbReference>
<dbReference type="SUPFAM" id="SSF161111">
    <property type="entry name" value="Cation efflux protein transmembrane domain-like"/>
    <property type="match status" value="1"/>
</dbReference>
<organism evidence="7 8">
    <name type="scientific">Stentor coeruleus</name>
    <dbReference type="NCBI Taxonomy" id="5963"/>
    <lineage>
        <taxon>Eukaryota</taxon>
        <taxon>Sar</taxon>
        <taxon>Alveolata</taxon>
        <taxon>Ciliophora</taxon>
        <taxon>Postciliodesmatophora</taxon>
        <taxon>Heterotrichea</taxon>
        <taxon>Heterotrichida</taxon>
        <taxon>Stentoridae</taxon>
        <taxon>Stentor</taxon>
    </lineage>
</organism>
<dbReference type="AlphaFoldDB" id="A0A1R2CP05"/>
<keyword evidence="2" id="KW-0813">Transport</keyword>
<evidence type="ECO:0000313" key="8">
    <source>
        <dbReference type="Proteomes" id="UP000187209"/>
    </source>
</evidence>
<dbReference type="PANTHER" id="PTHR13414:SF9">
    <property type="entry name" value="PROTON-COUPLED ZINC ANTIPORTER SLC30A9, MITOCHONDRIAL"/>
    <property type="match status" value="1"/>
</dbReference>
<dbReference type="GO" id="GO:0006882">
    <property type="term" value="P:intracellular zinc ion homeostasis"/>
    <property type="evidence" value="ECO:0007669"/>
    <property type="project" value="TreeGrafter"/>
</dbReference>
<evidence type="ECO:0000256" key="4">
    <source>
        <dbReference type="ARBA" id="ARBA00022989"/>
    </source>
</evidence>
<dbReference type="EMBL" id="MPUH01000097">
    <property type="protein sequence ID" value="OMJ90713.1"/>
    <property type="molecule type" value="Genomic_DNA"/>
</dbReference>